<feature type="compositionally biased region" description="Low complexity" evidence="9">
    <location>
        <begin position="171"/>
        <end position="185"/>
    </location>
</feature>
<dbReference type="GO" id="GO:0000978">
    <property type="term" value="F:RNA polymerase II cis-regulatory region sequence-specific DNA binding"/>
    <property type="evidence" value="ECO:0007669"/>
    <property type="project" value="TreeGrafter"/>
</dbReference>
<dbReference type="KEGG" id="cci:CC1G_12253"/>
<feature type="compositionally biased region" description="Low complexity" evidence="9">
    <location>
        <begin position="351"/>
        <end position="365"/>
    </location>
</feature>
<dbReference type="AlphaFoldDB" id="A8P771"/>
<feature type="compositionally biased region" description="Basic residues" evidence="9">
    <location>
        <begin position="125"/>
        <end position="135"/>
    </location>
</feature>
<sequence length="429" mass="46108">MPRVESKSHTSLHQISPYPTHYLSESTSSAAPSSTTSSSTADATSNKSRSASSGTTTSPPPKKKHVCPTCERAFTTSGHLARHTRIHTGERNHKCPFPGCETRCSRQDNLQQHYRIHLSPGSRRAATRSRAKGGSKVKAASVERPKSPSPVSKPSTPPVQSLHPSPPLTPPTLETSRLYPSALTPPDSPPPLAQATLPATAQLHHETTSRYSSASSSPHTPYSSYSHGLSATTDSSGLADNQYGYPPTTATTYQDQSSSLHFGYVNTAPPSVCHTPVNNGPPSFSAYPSPHQDYVSQPALSSSLQHLQSRDPSPVTFSSRHSFSSNSSHGYPYSVTGTITPPSPASTHSIASYPSGPSTPTYPAYNDNQVYPSSLAPAHDRYSRRDDRSQPYIHHPQPLTSDYSYHPSLGMGQGVWKSDTMRTSLGIVQ</sequence>
<proteinExistence type="predicted"/>
<organism evidence="11 12">
    <name type="scientific">Coprinopsis cinerea (strain Okayama-7 / 130 / ATCC MYA-4618 / FGSC 9003)</name>
    <name type="common">Inky cap fungus</name>
    <name type="synonym">Hormographiella aspergillata</name>
    <dbReference type="NCBI Taxonomy" id="240176"/>
    <lineage>
        <taxon>Eukaryota</taxon>
        <taxon>Fungi</taxon>
        <taxon>Dikarya</taxon>
        <taxon>Basidiomycota</taxon>
        <taxon>Agaricomycotina</taxon>
        <taxon>Agaricomycetes</taxon>
        <taxon>Agaricomycetidae</taxon>
        <taxon>Agaricales</taxon>
        <taxon>Agaricineae</taxon>
        <taxon>Psathyrellaceae</taxon>
        <taxon>Coprinopsis</taxon>
    </lineage>
</organism>
<feature type="compositionally biased region" description="Low complexity" evidence="9">
    <location>
        <begin position="193"/>
        <end position="202"/>
    </location>
</feature>
<evidence type="ECO:0000256" key="6">
    <source>
        <dbReference type="ARBA" id="ARBA00022833"/>
    </source>
</evidence>
<name>A8P771_COPC7</name>
<evidence type="ECO:0000256" key="4">
    <source>
        <dbReference type="ARBA" id="ARBA00022737"/>
    </source>
</evidence>
<accession>A8P771</accession>
<dbReference type="EMBL" id="AACS02000005">
    <property type="protein sequence ID" value="EAU82516.1"/>
    <property type="molecule type" value="Genomic_DNA"/>
</dbReference>
<evidence type="ECO:0000256" key="5">
    <source>
        <dbReference type="ARBA" id="ARBA00022771"/>
    </source>
</evidence>
<dbReference type="OMA" id="YHMARSH"/>
<keyword evidence="7" id="KW-0539">Nucleus</keyword>
<dbReference type="GO" id="GO:0000785">
    <property type="term" value="C:chromatin"/>
    <property type="evidence" value="ECO:0007669"/>
    <property type="project" value="TreeGrafter"/>
</dbReference>
<feature type="domain" description="C2H2-type" evidence="10">
    <location>
        <begin position="65"/>
        <end position="92"/>
    </location>
</feature>
<dbReference type="PROSITE" id="PS00028">
    <property type="entry name" value="ZINC_FINGER_C2H2_1"/>
    <property type="match status" value="2"/>
</dbReference>
<dbReference type="SMART" id="SM00355">
    <property type="entry name" value="ZnF_C2H2"/>
    <property type="match status" value="2"/>
</dbReference>
<evidence type="ECO:0000256" key="8">
    <source>
        <dbReference type="PROSITE-ProRule" id="PRU00042"/>
    </source>
</evidence>
<dbReference type="PROSITE" id="PS50157">
    <property type="entry name" value="ZINC_FINGER_C2H2_2"/>
    <property type="match status" value="2"/>
</dbReference>
<feature type="compositionally biased region" description="Basic and acidic residues" evidence="9">
    <location>
        <begin position="378"/>
        <end position="389"/>
    </location>
</feature>
<keyword evidence="12" id="KW-1185">Reference proteome</keyword>
<evidence type="ECO:0000256" key="2">
    <source>
        <dbReference type="ARBA" id="ARBA00022491"/>
    </source>
</evidence>
<dbReference type="OrthoDB" id="6365676at2759"/>
<feature type="region of interest" description="Disordered" evidence="9">
    <location>
        <begin position="283"/>
        <end position="406"/>
    </location>
</feature>
<keyword evidence="6" id="KW-0862">Zinc</keyword>
<dbReference type="Gene3D" id="3.30.160.60">
    <property type="entry name" value="Classic Zinc Finger"/>
    <property type="match status" value="2"/>
</dbReference>
<dbReference type="InterPro" id="IPR013087">
    <property type="entry name" value="Znf_C2H2_type"/>
</dbReference>
<feature type="compositionally biased region" description="Low complexity" evidence="9">
    <location>
        <begin position="313"/>
        <end position="335"/>
    </location>
</feature>
<protein>
    <recommendedName>
        <fullName evidence="10">C2H2-type domain-containing protein</fullName>
    </recommendedName>
</protein>
<evidence type="ECO:0000313" key="11">
    <source>
        <dbReference type="EMBL" id="EAU82516.1"/>
    </source>
</evidence>
<feature type="compositionally biased region" description="Polar residues" evidence="9">
    <location>
        <begin position="336"/>
        <end position="350"/>
    </location>
</feature>
<comment type="caution">
    <text evidence="11">The sequence shown here is derived from an EMBL/GenBank/DDBJ whole genome shotgun (WGS) entry which is preliminary data.</text>
</comment>
<dbReference type="eggNOG" id="KOG1721">
    <property type="taxonomic scope" value="Eukaryota"/>
</dbReference>
<feature type="compositionally biased region" description="Low complexity" evidence="9">
    <location>
        <begin position="24"/>
        <end position="45"/>
    </location>
</feature>
<dbReference type="GO" id="GO:0000981">
    <property type="term" value="F:DNA-binding transcription factor activity, RNA polymerase II-specific"/>
    <property type="evidence" value="ECO:0007669"/>
    <property type="project" value="TreeGrafter"/>
</dbReference>
<dbReference type="InParanoid" id="A8P771"/>
<evidence type="ECO:0000313" key="12">
    <source>
        <dbReference type="Proteomes" id="UP000001861"/>
    </source>
</evidence>
<feature type="region of interest" description="Disordered" evidence="9">
    <location>
        <begin position="119"/>
        <end position="252"/>
    </location>
</feature>
<evidence type="ECO:0000256" key="1">
    <source>
        <dbReference type="ARBA" id="ARBA00004123"/>
    </source>
</evidence>
<dbReference type="GeneID" id="6015917"/>
<feature type="compositionally biased region" description="Polar residues" evidence="9">
    <location>
        <begin position="229"/>
        <end position="239"/>
    </location>
</feature>
<dbReference type="GO" id="GO:0005667">
    <property type="term" value="C:transcription regulator complex"/>
    <property type="evidence" value="ECO:0007669"/>
    <property type="project" value="TreeGrafter"/>
</dbReference>
<dbReference type="GO" id="GO:0031519">
    <property type="term" value="C:PcG protein complex"/>
    <property type="evidence" value="ECO:0007669"/>
    <property type="project" value="TreeGrafter"/>
</dbReference>
<dbReference type="GO" id="GO:0008270">
    <property type="term" value="F:zinc ion binding"/>
    <property type="evidence" value="ECO:0007669"/>
    <property type="project" value="UniProtKB-KW"/>
</dbReference>
<keyword evidence="2" id="KW-0678">Repressor</keyword>
<dbReference type="RefSeq" id="XP_001839305.1">
    <property type="nucleotide sequence ID" value="XM_001839253.1"/>
</dbReference>
<evidence type="ECO:0000259" key="10">
    <source>
        <dbReference type="PROSITE" id="PS50157"/>
    </source>
</evidence>
<evidence type="ECO:0000256" key="9">
    <source>
        <dbReference type="SAM" id="MobiDB-lite"/>
    </source>
</evidence>
<dbReference type="GO" id="GO:0060258">
    <property type="term" value="P:negative regulation of filamentous growth"/>
    <property type="evidence" value="ECO:0007669"/>
    <property type="project" value="UniProtKB-ARBA"/>
</dbReference>
<dbReference type="InterPro" id="IPR036236">
    <property type="entry name" value="Znf_C2H2_sf"/>
</dbReference>
<dbReference type="PANTHER" id="PTHR14003:SF19">
    <property type="entry name" value="YY2 TRANSCRIPTION FACTOR"/>
    <property type="match status" value="1"/>
</dbReference>
<dbReference type="GO" id="GO:0000122">
    <property type="term" value="P:negative regulation of transcription by RNA polymerase II"/>
    <property type="evidence" value="ECO:0007669"/>
    <property type="project" value="UniProtKB-ARBA"/>
</dbReference>
<keyword evidence="5 8" id="KW-0863">Zinc-finger</keyword>
<feature type="compositionally biased region" description="Polar residues" evidence="9">
    <location>
        <begin position="294"/>
        <end position="311"/>
    </location>
</feature>
<feature type="domain" description="C2H2-type" evidence="10">
    <location>
        <begin position="93"/>
        <end position="122"/>
    </location>
</feature>
<evidence type="ECO:0000256" key="7">
    <source>
        <dbReference type="ARBA" id="ARBA00023242"/>
    </source>
</evidence>
<dbReference type="VEuPathDB" id="FungiDB:CC1G_12253"/>
<feature type="region of interest" description="Disordered" evidence="9">
    <location>
        <begin position="1"/>
        <end position="67"/>
    </location>
</feature>
<dbReference type="Proteomes" id="UP000001861">
    <property type="component" value="Unassembled WGS sequence"/>
</dbReference>
<comment type="subcellular location">
    <subcellularLocation>
        <location evidence="1">Nucleus</location>
    </subcellularLocation>
</comment>
<dbReference type="SUPFAM" id="SSF57667">
    <property type="entry name" value="beta-beta-alpha zinc fingers"/>
    <property type="match status" value="1"/>
</dbReference>
<feature type="compositionally biased region" description="Low complexity" evidence="9">
    <location>
        <begin position="209"/>
        <end position="227"/>
    </location>
</feature>
<keyword evidence="4" id="KW-0677">Repeat</keyword>
<reference evidence="11 12" key="1">
    <citation type="journal article" date="2010" name="Proc. Natl. Acad. Sci. U.S.A.">
        <title>Insights into evolution of multicellular fungi from the assembled chromosomes of the mushroom Coprinopsis cinerea (Coprinus cinereus).</title>
        <authorList>
            <person name="Stajich J.E."/>
            <person name="Wilke S.K."/>
            <person name="Ahren D."/>
            <person name="Au C.H."/>
            <person name="Birren B.W."/>
            <person name="Borodovsky M."/>
            <person name="Burns C."/>
            <person name="Canback B."/>
            <person name="Casselton L.A."/>
            <person name="Cheng C.K."/>
            <person name="Deng J."/>
            <person name="Dietrich F.S."/>
            <person name="Fargo D.C."/>
            <person name="Farman M.L."/>
            <person name="Gathman A.C."/>
            <person name="Goldberg J."/>
            <person name="Guigo R."/>
            <person name="Hoegger P.J."/>
            <person name="Hooker J.B."/>
            <person name="Huggins A."/>
            <person name="James T.Y."/>
            <person name="Kamada T."/>
            <person name="Kilaru S."/>
            <person name="Kodira C."/>
            <person name="Kues U."/>
            <person name="Kupfer D."/>
            <person name="Kwan H.S."/>
            <person name="Lomsadze A."/>
            <person name="Li W."/>
            <person name="Lilly W.W."/>
            <person name="Ma L.J."/>
            <person name="Mackey A.J."/>
            <person name="Manning G."/>
            <person name="Martin F."/>
            <person name="Muraguchi H."/>
            <person name="Natvig D.O."/>
            <person name="Palmerini H."/>
            <person name="Ramesh M.A."/>
            <person name="Rehmeyer C.J."/>
            <person name="Roe B.A."/>
            <person name="Shenoy N."/>
            <person name="Stanke M."/>
            <person name="Ter-Hovhannisyan V."/>
            <person name="Tunlid A."/>
            <person name="Velagapudi R."/>
            <person name="Vision T.J."/>
            <person name="Zeng Q."/>
            <person name="Zolan M.E."/>
            <person name="Pukkila P.J."/>
        </authorList>
    </citation>
    <scope>NUCLEOTIDE SEQUENCE [LARGE SCALE GENOMIC DNA]</scope>
    <source>
        <strain evidence="12">Okayama-7 / 130 / ATCC MYA-4618 / FGSC 9003</strain>
    </source>
</reference>
<dbReference type="Pfam" id="PF00096">
    <property type="entry name" value="zf-C2H2"/>
    <property type="match status" value="2"/>
</dbReference>
<feature type="compositionally biased region" description="Low complexity" evidence="9">
    <location>
        <begin position="149"/>
        <end position="163"/>
    </location>
</feature>
<keyword evidence="3" id="KW-0479">Metal-binding</keyword>
<dbReference type="FunFam" id="3.30.160.60:FF:001382">
    <property type="entry name" value="Transcriptional repressor"/>
    <property type="match status" value="1"/>
</dbReference>
<gene>
    <name evidence="11" type="ORF">CC1G_12253</name>
</gene>
<evidence type="ECO:0000256" key="3">
    <source>
        <dbReference type="ARBA" id="ARBA00022723"/>
    </source>
</evidence>
<dbReference type="PANTHER" id="PTHR14003">
    <property type="entry name" value="TRANSCRIPTIONAL REPRESSOR PROTEIN YY"/>
    <property type="match status" value="1"/>
</dbReference>